<proteinExistence type="predicted"/>
<keyword evidence="9" id="KW-1185">Reference proteome</keyword>
<dbReference type="RefSeq" id="WP_216455878.1">
    <property type="nucleotide sequence ID" value="NZ_JAHLQL010000001.1"/>
</dbReference>
<accession>A0ABS6EX18</accession>
<gene>
    <name evidence="8" type="ORF">KQI89_03265</name>
</gene>
<organism evidence="8 9">
    <name type="scientific">Clostridium simiarum</name>
    <dbReference type="NCBI Taxonomy" id="2841506"/>
    <lineage>
        <taxon>Bacteria</taxon>
        <taxon>Bacillati</taxon>
        <taxon>Bacillota</taxon>
        <taxon>Clostridia</taxon>
        <taxon>Eubacteriales</taxon>
        <taxon>Clostridiaceae</taxon>
        <taxon>Clostridium</taxon>
    </lineage>
</organism>
<dbReference type="Pfam" id="PF00482">
    <property type="entry name" value="T2SSF"/>
    <property type="match status" value="2"/>
</dbReference>
<evidence type="ECO:0000256" key="4">
    <source>
        <dbReference type="ARBA" id="ARBA00022989"/>
    </source>
</evidence>
<evidence type="ECO:0000256" key="3">
    <source>
        <dbReference type="ARBA" id="ARBA00022692"/>
    </source>
</evidence>
<evidence type="ECO:0000256" key="5">
    <source>
        <dbReference type="ARBA" id="ARBA00023136"/>
    </source>
</evidence>
<evidence type="ECO:0000256" key="6">
    <source>
        <dbReference type="SAM" id="Phobius"/>
    </source>
</evidence>
<dbReference type="Proteomes" id="UP000736583">
    <property type="component" value="Unassembled WGS sequence"/>
</dbReference>
<evidence type="ECO:0000256" key="2">
    <source>
        <dbReference type="ARBA" id="ARBA00022475"/>
    </source>
</evidence>
<comment type="caution">
    <text evidence="8">The sequence shown here is derived from an EMBL/GenBank/DDBJ whole genome shotgun (WGS) entry which is preliminary data.</text>
</comment>
<dbReference type="InterPro" id="IPR018076">
    <property type="entry name" value="T2SS_GspF_dom"/>
</dbReference>
<dbReference type="PANTHER" id="PTHR30012">
    <property type="entry name" value="GENERAL SECRETION PATHWAY PROTEIN"/>
    <property type="match status" value="1"/>
</dbReference>
<feature type="transmembrane region" description="Helical" evidence="6">
    <location>
        <begin position="162"/>
        <end position="188"/>
    </location>
</feature>
<evidence type="ECO:0000259" key="7">
    <source>
        <dbReference type="Pfam" id="PF00482"/>
    </source>
</evidence>
<comment type="subcellular location">
    <subcellularLocation>
        <location evidence="1">Cell membrane</location>
        <topology evidence="1">Multi-pass membrane protein</topology>
    </subcellularLocation>
</comment>
<feature type="transmembrane region" description="Helical" evidence="6">
    <location>
        <begin position="363"/>
        <end position="382"/>
    </location>
</feature>
<keyword evidence="2" id="KW-1003">Cell membrane</keyword>
<evidence type="ECO:0000256" key="1">
    <source>
        <dbReference type="ARBA" id="ARBA00004651"/>
    </source>
</evidence>
<feature type="domain" description="Type II secretion system protein GspF" evidence="7">
    <location>
        <begin position="258"/>
        <end position="380"/>
    </location>
</feature>
<protein>
    <submittedName>
        <fullName evidence="8">Type II secretion system F family protein</fullName>
    </submittedName>
</protein>
<reference evidence="8 9" key="1">
    <citation type="submission" date="2021-06" db="EMBL/GenBank/DDBJ databases">
        <authorList>
            <person name="Sun Q."/>
            <person name="Li D."/>
        </authorList>
    </citation>
    <scope>NUCLEOTIDE SEQUENCE [LARGE SCALE GENOMIC DNA]</scope>
    <source>
        <strain evidence="8 9">MSJ-4</strain>
    </source>
</reference>
<keyword evidence="4 6" id="KW-1133">Transmembrane helix</keyword>
<dbReference type="EMBL" id="JAHLQL010000001">
    <property type="protein sequence ID" value="MBU5590772.1"/>
    <property type="molecule type" value="Genomic_DNA"/>
</dbReference>
<keyword evidence="5 6" id="KW-0472">Membrane</keyword>
<dbReference type="InterPro" id="IPR003004">
    <property type="entry name" value="GspF/PilC"/>
</dbReference>
<sequence>MNKYYYKAYDLQGKKKFGRFIGEKENLRSVLKGEGYYLCKYYKSIDFKDLLKKPSYKDLGILCQNLSIMLRSGVNIFNSLNIISHENQNIKIKESILGVCVHLKDGKSLSDSFSQYSQVYPKIFIQMIKVGEESGNLENSFDTLSKYYYKQEKLKEKLKNSLSYPIILLLSTIMMFFFITVQIVPSFINLLDETLEGLPIYTKAFITMSNLIIDKWYVILAISLLLLLMICINYKNNNIKYGITMRIKILRDFYNIKFVTSLKTLITSGNTIINSLERCADIIDNPIYKKNIDVIISDIKSGKSLCKAFKKSNLLNSISLSILEVGEESGNLEESLNYIEDILMFNYEKNIEKKINRIQPMSIIIIGSMVLILIIILVLPMMDSLTSLY</sequence>
<feature type="transmembrane region" description="Helical" evidence="6">
    <location>
        <begin position="216"/>
        <end position="234"/>
    </location>
</feature>
<dbReference type="PANTHER" id="PTHR30012:SF0">
    <property type="entry name" value="TYPE II SECRETION SYSTEM PROTEIN F-RELATED"/>
    <property type="match status" value="1"/>
</dbReference>
<feature type="domain" description="Type II secretion system protein GspF" evidence="7">
    <location>
        <begin position="63"/>
        <end position="185"/>
    </location>
</feature>
<evidence type="ECO:0000313" key="9">
    <source>
        <dbReference type="Proteomes" id="UP000736583"/>
    </source>
</evidence>
<keyword evidence="3 6" id="KW-0812">Transmembrane</keyword>
<name>A0ABS6EX18_9CLOT</name>
<evidence type="ECO:0000313" key="8">
    <source>
        <dbReference type="EMBL" id="MBU5590772.1"/>
    </source>
</evidence>